<dbReference type="Gene3D" id="3.90.320.10">
    <property type="match status" value="1"/>
</dbReference>
<comment type="catalytic activity">
    <reaction evidence="12 13">
        <text>ATP + H2O = ADP + phosphate + H(+)</text>
        <dbReference type="Rhea" id="RHEA:13065"/>
        <dbReference type="ChEBI" id="CHEBI:15377"/>
        <dbReference type="ChEBI" id="CHEBI:15378"/>
        <dbReference type="ChEBI" id="CHEBI:30616"/>
        <dbReference type="ChEBI" id="CHEBI:43474"/>
        <dbReference type="ChEBI" id="CHEBI:456216"/>
        <dbReference type="EC" id="5.6.2.4"/>
    </reaction>
</comment>
<comment type="function">
    <text evidence="13">The heterodimer acts as both an ATP-dependent DNA helicase and an ATP-dependent, dual-direction single-stranded exonuclease. Recognizes the chi site generating a DNA molecule suitable for the initiation of homologous recombination. The AddA nuclease domain is required for chi fragment generation; this subunit has the helicase and 3' -&gt; 5' nuclease activities.</text>
</comment>
<evidence type="ECO:0000256" key="2">
    <source>
        <dbReference type="ARBA" id="ARBA00022741"/>
    </source>
</evidence>
<dbReference type="EC" id="3.1.-.-" evidence="13"/>
<dbReference type="PANTHER" id="PTHR11070:SF48">
    <property type="entry name" value="ATP-DEPENDENT HELICASE_NUCLEASE SUBUNIT A"/>
    <property type="match status" value="1"/>
</dbReference>
<dbReference type="InterPro" id="IPR011335">
    <property type="entry name" value="Restrct_endonuc-II-like"/>
</dbReference>
<feature type="domain" description="UvrD-like helicase C-terminal" evidence="16">
    <location>
        <begin position="502"/>
        <end position="800"/>
    </location>
</feature>
<evidence type="ECO:0000259" key="15">
    <source>
        <dbReference type="PROSITE" id="PS51198"/>
    </source>
</evidence>
<dbReference type="PROSITE" id="PS51198">
    <property type="entry name" value="UVRD_HELICASE_ATP_BIND"/>
    <property type="match status" value="1"/>
</dbReference>
<feature type="domain" description="UvrD-like helicase ATP-binding" evidence="15">
    <location>
        <begin position="1"/>
        <end position="475"/>
    </location>
</feature>
<dbReference type="SUPFAM" id="SSF52980">
    <property type="entry name" value="Restriction endonuclease-like"/>
    <property type="match status" value="1"/>
</dbReference>
<keyword evidence="5 13" id="KW-0347">Helicase</keyword>
<evidence type="ECO:0000256" key="8">
    <source>
        <dbReference type="ARBA" id="ARBA00023125"/>
    </source>
</evidence>
<keyword evidence="2 13" id="KW-0547">Nucleotide-binding</keyword>
<organism evidence="17 18">
    <name type="scientific">Alkalibacillus salilacus</name>
    <dbReference type="NCBI Taxonomy" id="284582"/>
    <lineage>
        <taxon>Bacteria</taxon>
        <taxon>Bacillati</taxon>
        <taxon>Bacillota</taxon>
        <taxon>Bacilli</taxon>
        <taxon>Bacillales</taxon>
        <taxon>Bacillaceae</taxon>
        <taxon>Alkalibacillus</taxon>
    </lineage>
</organism>
<evidence type="ECO:0000256" key="13">
    <source>
        <dbReference type="HAMAP-Rule" id="MF_01451"/>
    </source>
</evidence>
<evidence type="ECO:0000256" key="12">
    <source>
        <dbReference type="ARBA" id="ARBA00048988"/>
    </source>
</evidence>
<evidence type="ECO:0000256" key="7">
    <source>
        <dbReference type="ARBA" id="ARBA00022840"/>
    </source>
</evidence>
<evidence type="ECO:0000256" key="3">
    <source>
        <dbReference type="ARBA" id="ARBA00022763"/>
    </source>
</evidence>
<keyword evidence="6 13" id="KW-0269">Exonuclease</keyword>
<evidence type="ECO:0000313" key="18">
    <source>
        <dbReference type="Proteomes" id="UP001224359"/>
    </source>
</evidence>
<dbReference type="RefSeq" id="WP_306977522.1">
    <property type="nucleotide sequence ID" value="NZ_JAUSTQ010000010.1"/>
</dbReference>
<dbReference type="PANTHER" id="PTHR11070">
    <property type="entry name" value="UVRD / RECB / PCRA DNA HELICASE FAMILY MEMBER"/>
    <property type="match status" value="1"/>
</dbReference>
<gene>
    <name evidence="13" type="primary">addA</name>
    <name evidence="17" type="ORF">J2S77_002339</name>
</gene>
<evidence type="ECO:0000256" key="1">
    <source>
        <dbReference type="ARBA" id="ARBA00022722"/>
    </source>
</evidence>
<dbReference type="InterPro" id="IPR014152">
    <property type="entry name" value="AddA"/>
</dbReference>
<dbReference type="GO" id="GO:0003678">
    <property type="term" value="F:DNA helicase activity"/>
    <property type="evidence" value="ECO:0007669"/>
    <property type="project" value="UniProtKB-EC"/>
</dbReference>
<keyword evidence="7 13" id="KW-0067">ATP-binding</keyword>
<dbReference type="Proteomes" id="UP001224359">
    <property type="component" value="Unassembled WGS sequence"/>
</dbReference>
<evidence type="ECO:0000313" key="17">
    <source>
        <dbReference type="EMBL" id="MDQ0160336.1"/>
    </source>
</evidence>
<dbReference type="EMBL" id="JAUSTQ010000010">
    <property type="protein sequence ID" value="MDQ0160336.1"/>
    <property type="molecule type" value="Genomic_DNA"/>
</dbReference>
<keyword evidence="9 13" id="KW-0234">DNA repair</keyword>
<keyword evidence="4 13" id="KW-0378">Hydrolase</keyword>
<comment type="similarity">
    <text evidence="13">Belongs to the helicase family. AddA subfamily.</text>
</comment>
<evidence type="ECO:0000256" key="5">
    <source>
        <dbReference type="ARBA" id="ARBA00022806"/>
    </source>
</evidence>
<dbReference type="Pfam" id="PF00580">
    <property type="entry name" value="UvrD-helicase"/>
    <property type="match status" value="1"/>
</dbReference>
<keyword evidence="3 13" id="KW-0227">DNA damage</keyword>
<comment type="cofactor">
    <cofactor evidence="13">
        <name>Mg(2+)</name>
        <dbReference type="ChEBI" id="CHEBI:18420"/>
    </cofactor>
</comment>
<feature type="binding site" evidence="14">
    <location>
        <begin position="22"/>
        <end position="29"/>
    </location>
    <ligand>
        <name>ATP</name>
        <dbReference type="ChEBI" id="CHEBI:30616"/>
    </ligand>
</feature>
<dbReference type="InterPro" id="IPR014016">
    <property type="entry name" value="UvrD-like_ATP-bd"/>
</dbReference>
<evidence type="ECO:0000256" key="4">
    <source>
        <dbReference type="ARBA" id="ARBA00022801"/>
    </source>
</evidence>
<keyword evidence="18" id="KW-1185">Reference proteome</keyword>
<dbReference type="InterPro" id="IPR000212">
    <property type="entry name" value="DNA_helicase_UvrD/REP"/>
</dbReference>
<dbReference type="InterPro" id="IPR014017">
    <property type="entry name" value="DNA_helicase_UvrD-like_C"/>
</dbReference>
<dbReference type="Pfam" id="PF12705">
    <property type="entry name" value="PDDEXK_1"/>
    <property type="match status" value="1"/>
</dbReference>
<dbReference type="SUPFAM" id="SSF52540">
    <property type="entry name" value="P-loop containing nucleoside triphosphate hydrolases"/>
    <property type="match status" value="1"/>
</dbReference>
<dbReference type="InterPro" id="IPR027417">
    <property type="entry name" value="P-loop_NTPase"/>
</dbReference>
<dbReference type="PROSITE" id="PS51217">
    <property type="entry name" value="UVRD_HELICASE_CTER"/>
    <property type="match status" value="1"/>
</dbReference>
<keyword evidence="10 13" id="KW-0413">Isomerase</keyword>
<evidence type="ECO:0000259" key="16">
    <source>
        <dbReference type="PROSITE" id="PS51217"/>
    </source>
</evidence>
<comment type="subunit">
    <text evidence="13">Heterodimer of AddA and AddB/RexB.</text>
</comment>
<dbReference type="Gene3D" id="3.40.50.300">
    <property type="entry name" value="P-loop containing nucleotide triphosphate hydrolases"/>
    <property type="match status" value="4"/>
</dbReference>
<evidence type="ECO:0000256" key="9">
    <source>
        <dbReference type="ARBA" id="ARBA00023204"/>
    </source>
</evidence>
<dbReference type="InterPro" id="IPR011604">
    <property type="entry name" value="PDDEXK-like_dom_sf"/>
</dbReference>
<evidence type="ECO:0000256" key="10">
    <source>
        <dbReference type="ARBA" id="ARBA00023235"/>
    </source>
</evidence>
<evidence type="ECO:0000256" key="14">
    <source>
        <dbReference type="PROSITE-ProRule" id="PRU00560"/>
    </source>
</evidence>
<evidence type="ECO:0000256" key="11">
    <source>
        <dbReference type="ARBA" id="ARBA00034617"/>
    </source>
</evidence>
<dbReference type="Pfam" id="PF13361">
    <property type="entry name" value="UvrD_C"/>
    <property type="match status" value="1"/>
</dbReference>
<keyword evidence="1 13" id="KW-0540">Nuclease</keyword>
<keyword evidence="8 13" id="KW-0238">DNA-binding</keyword>
<sequence>MAWTEEQSLAIHEDGRDILVSAAAGSGKTAVLVERIIQKMVRDEDPYNIDEMLVATFTNAAAQEMKTRVGQALEQALEKHPSSHHLKKQIALLQRANISTLHAFCMDVTRKYSYELDLDPSFRILDQIEADMLKQDVLQDVFERWYGQEGEAQEAFFRFVDSFSGDRNDEAVESLVLHVHEFALQNPKPFAWLESLVDAVDVSEETTLDELKWMPYARFDIREALEAAVFDIKQAMDVAQDVNGPEHYMETLESDSEQVNAMLEYADAPWEALRDVVLERQKFATLSRKKFECDEDLKERVKDIRKRYKDKVSAMISRWFERKPESLINDLRQLKPHLEQLVDLVKDFHASLDAEKRTQAVLEFSDLEHYCLEVLMKDGSTMDALEPSDVAKQYQAQFREVLIDEYQDTNQVQETILQLLTGDESNHLFMVGDVKQSIYGFRHAEPTLFMEKYRAFQADDGDELRIDLAQNFRSRHEVLAGTNYIFRQLLDPQVGEMDYEPEAELIYSNRVYETLTDTDVDTELHVLSREADDETNPDDEWQYLEKAQIEARAYAKKIQSWLGTDGSEPMQVIDKETEKPRPVRYSDIVILMRSKAWFGTVVEELKQLGIPVYADLSSGYLEAIEVQVMLNVLKAIDNPKQDIPLASVLKSPIVGLNEDELAQIRLHGRKVSYYEAVKQYMRAGEDRDLVKRLERFFGLFEAWREEATYGALSQLIWRVYRETGYYEFVGGTPGGKQRQANLRALYDRSRSYEKSAYRGLFRFLRFIEKMEERGEDLGAARALGEQEDVVRLMSIHTSKGLEFPIVILGAADKQFNTQDYKKRYLLHKDLGLGAKYLDLDKRIMYKTFPFEAMSVAMKREMLAEEMRILYVALTRAKEKLVVVGTVGDVSKRLEKWREVSEHPNWVLPAHMRADQANYMNWVGMALVRHEKADELREGPVSNRVPEVIQADDSSWRVVVEHASAYEDPEWVTVERNDALERAITDWDRDAIETPSESYAEVDRRLQYAYPYAGSVSRRAKQTVTELKRIRQEADAYSATDFIRSRVGSSSSSGASSLERPRFMKEDATTLTKAEIGSAMHTVMQHLPFESAWDEASLEEFVSGLVFRDILTEEEAEAIDYDAILQLMATEIGKSLEQSADIRRELPFTMELSAQEVYPDWDDPTDESVLIQGVIDCLFEVDGQWYLLDYKTDTVNGQVDEKVHEQLANRYAVQVDLYRQAVESIWQIELAGVYLYFFDRAFVVDMTEREHF</sequence>
<accession>A0ABT9VHA1</accession>
<dbReference type="InterPro" id="IPR038726">
    <property type="entry name" value="PDDEXK_AddAB-type"/>
</dbReference>
<dbReference type="EC" id="5.6.2.4" evidence="13"/>
<comment type="caution">
    <text evidence="17">The sequence shown here is derived from an EMBL/GenBank/DDBJ whole genome shotgun (WGS) entry which is preliminary data.</text>
</comment>
<evidence type="ECO:0000256" key="6">
    <source>
        <dbReference type="ARBA" id="ARBA00022839"/>
    </source>
</evidence>
<dbReference type="GO" id="GO:0016787">
    <property type="term" value="F:hydrolase activity"/>
    <property type="evidence" value="ECO:0007669"/>
    <property type="project" value="UniProtKB-KW"/>
</dbReference>
<reference evidence="17 18" key="1">
    <citation type="submission" date="2023-07" db="EMBL/GenBank/DDBJ databases">
        <title>Genomic Encyclopedia of Type Strains, Phase IV (KMG-IV): sequencing the most valuable type-strain genomes for metagenomic binning, comparative biology and taxonomic classification.</title>
        <authorList>
            <person name="Goeker M."/>
        </authorList>
    </citation>
    <scope>NUCLEOTIDE SEQUENCE [LARGE SCALE GENOMIC DNA]</scope>
    <source>
        <strain evidence="17 18">DSM 16460</strain>
    </source>
</reference>
<dbReference type="NCBIfam" id="TIGR02785">
    <property type="entry name" value="addA_Gpos"/>
    <property type="match status" value="1"/>
</dbReference>
<protein>
    <recommendedName>
        <fullName evidence="13">ATP-dependent helicase/nuclease subunit A</fullName>
        <ecNumber evidence="13">3.1.-.-</ecNumber>
        <ecNumber evidence="13">5.6.2.4</ecNumber>
    </recommendedName>
    <alternativeName>
        <fullName evidence="13">ATP-dependent helicase/nuclease AddA</fullName>
    </alternativeName>
    <alternativeName>
        <fullName evidence="13">DNA 3'-5' helicase AddA</fullName>
    </alternativeName>
</protein>
<comment type="catalytic activity">
    <reaction evidence="11 13">
        <text>Couples ATP hydrolysis with the unwinding of duplex DNA by translocating in the 3'-5' direction.</text>
        <dbReference type="EC" id="5.6.2.4"/>
    </reaction>
</comment>
<name>A0ABT9VHA1_9BACI</name>
<dbReference type="HAMAP" id="MF_01451">
    <property type="entry name" value="AddA"/>
    <property type="match status" value="1"/>
</dbReference>
<proteinExistence type="inferred from homology"/>
<dbReference type="CDD" id="cd17932">
    <property type="entry name" value="DEXQc_UvrD"/>
    <property type="match status" value="1"/>
</dbReference>